<dbReference type="AlphaFoldDB" id="A0A518JTF9"/>
<gene>
    <name evidence="1" type="ORF">Poly24_25370</name>
</gene>
<keyword evidence="2" id="KW-1185">Reference proteome</keyword>
<proteinExistence type="predicted"/>
<organism evidence="1 2">
    <name type="scientific">Rosistilla carotiformis</name>
    <dbReference type="NCBI Taxonomy" id="2528017"/>
    <lineage>
        <taxon>Bacteria</taxon>
        <taxon>Pseudomonadati</taxon>
        <taxon>Planctomycetota</taxon>
        <taxon>Planctomycetia</taxon>
        <taxon>Pirellulales</taxon>
        <taxon>Pirellulaceae</taxon>
        <taxon>Rosistilla</taxon>
    </lineage>
</organism>
<evidence type="ECO:0000313" key="1">
    <source>
        <dbReference type="EMBL" id="QDV68824.1"/>
    </source>
</evidence>
<dbReference type="EMBL" id="CP036348">
    <property type="protein sequence ID" value="QDV68824.1"/>
    <property type="molecule type" value="Genomic_DNA"/>
</dbReference>
<dbReference type="Proteomes" id="UP000315082">
    <property type="component" value="Chromosome"/>
</dbReference>
<dbReference type="KEGG" id="rcf:Poly24_25370"/>
<evidence type="ECO:0000313" key="2">
    <source>
        <dbReference type="Proteomes" id="UP000315082"/>
    </source>
</evidence>
<protein>
    <submittedName>
        <fullName evidence="1">Uncharacterized protein</fullName>
    </submittedName>
</protein>
<name>A0A518JTF9_9BACT</name>
<accession>A0A518JTF9</accession>
<reference evidence="1 2" key="1">
    <citation type="submission" date="2019-02" db="EMBL/GenBank/DDBJ databases">
        <title>Deep-cultivation of Planctomycetes and their phenomic and genomic characterization uncovers novel biology.</title>
        <authorList>
            <person name="Wiegand S."/>
            <person name="Jogler M."/>
            <person name="Boedeker C."/>
            <person name="Pinto D."/>
            <person name="Vollmers J."/>
            <person name="Rivas-Marin E."/>
            <person name="Kohn T."/>
            <person name="Peeters S.H."/>
            <person name="Heuer A."/>
            <person name="Rast P."/>
            <person name="Oberbeckmann S."/>
            <person name="Bunk B."/>
            <person name="Jeske O."/>
            <person name="Meyerdierks A."/>
            <person name="Storesund J.E."/>
            <person name="Kallscheuer N."/>
            <person name="Luecker S."/>
            <person name="Lage O.M."/>
            <person name="Pohl T."/>
            <person name="Merkel B.J."/>
            <person name="Hornburger P."/>
            <person name="Mueller R.-W."/>
            <person name="Bruemmer F."/>
            <person name="Labrenz M."/>
            <person name="Spormann A.M."/>
            <person name="Op den Camp H."/>
            <person name="Overmann J."/>
            <person name="Amann R."/>
            <person name="Jetten M.S.M."/>
            <person name="Mascher T."/>
            <person name="Medema M.H."/>
            <person name="Devos D.P."/>
            <person name="Kaster A.-K."/>
            <person name="Ovreas L."/>
            <person name="Rohde M."/>
            <person name="Galperin M.Y."/>
            <person name="Jogler C."/>
        </authorList>
    </citation>
    <scope>NUCLEOTIDE SEQUENCE [LARGE SCALE GENOMIC DNA]</scope>
    <source>
        <strain evidence="1 2">Poly24</strain>
    </source>
</reference>
<sequence>MPVAYDTGIGVAPFGLGGEYPLVDGFRPEAGKGPAGGVNHRNESSCGNHKAEGRHRFLCRTPAFKKAGCVAATGGLCHRQVVCRPPAFFAALGGGSAYRNEACRASASALWSDKAGGSFGAVGAV</sequence>